<dbReference type="Pfam" id="PF11774">
    <property type="entry name" value="Lsr2"/>
    <property type="match status" value="1"/>
</dbReference>
<sequence>MIRMARREITQIYDDLDDKPLQETDVHVIRFSIDGSSYVMDVSKENCEKFRNAIVEFIDKARPESISARHLPNQKYNAKDVREWAQARGYEVAVRGKLSRKLIDDYLAANTN</sequence>
<evidence type="ECO:0000259" key="3">
    <source>
        <dbReference type="Pfam" id="PF23359"/>
    </source>
</evidence>
<reference evidence="4" key="1">
    <citation type="submission" date="2010-08" db="EMBL/GenBank/DDBJ databases">
        <authorList>
            <person name="Harkins D.M."/>
            <person name="Madupu R."/>
            <person name="Durkin A.S."/>
            <person name="Torralba M."/>
            <person name="Methe B."/>
            <person name="Sutton G.G."/>
            <person name="Nelson K.E."/>
        </authorList>
    </citation>
    <scope>NUCLEOTIDE SEQUENCE [LARGE SCALE GENOMIC DNA]</scope>
    <source>
        <strain evidence="4">ATCC 14266</strain>
    </source>
</reference>
<dbReference type="GO" id="GO:0016746">
    <property type="term" value="F:acyltransferase activity"/>
    <property type="evidence" value="ECO:0007669"/>
    <property type="project" value="InterPro"/>
</dbReference>
<evidence type="ECO:0000256" key="1">
    <source>
        <dbReference type="ARBA" id="ARBA00023125"/>
    </source>
</evidence>
<evidence type="ECO:0000313" key="5">
    <source>
        <dbReference type="Proteomes" id="UP000004218"/>
    </source>
</evidence>
<keyword evidence="1" id="KW-0238">DNA-binding</keyword>
<keyword evidence="5" id="KW-1185">Reference proteome</keyword>
<dbReference type="AlphaFoldDB" id="E0DE26"/>
<organism evidence="4 5">
    <name type="scientific">Corynebacterium matruchotii ATCC 14266</name>
    <dbReference type="NCBI Taxonomy" id="553207"/>
    <lineage>
        <taxon>Bacteria</taxon>
        <taxon>Bacillati</taxon>
        <taxon>Actinomycetota</taxon>
        <taxon>Actinomycetes</taxon>
        <taxon>Mycobacteriales</taxon>
        <taxon>Corynebacteriaceae</taxon>
        <taxon>Corynebacterium</taxon>
    </lineage>
</organism>
<dbReference type="eggNOG" id="ENOG5032RKK">
    <property type="taxonomic scope" value="Bacteria"/>
</dbReference>
<proteinExistence type="predicted"/>
<comment type="caution">
    <text evidence="4">The sequence shown here is derived from an EMBL/GenBank/DDBJ whole genome shotgun (WGS) entry which is preliminary data.</text>
</comment>
<dbReference type="Pfam" id="PF23359">
    <property type="entry name" value="Lsr2_DNA-bd"/>
    <property type="match status" value="1"/>
</dbReference>
<dbReference type="InterPro" id="IPR055370">
    <property type="entry name" value="Lsr2_DNA-bd"/>
</dbReference>
<feature type="domain" description="Lsr2 dimerization" evidence="2">
    <location>
        <begin position="4"/>
        <end position="63"/>
    </location>
</feature>
<dbReference type="InterPro" id="IPR042261">
    <property type="entry name" value="Lsr2-like_dimerization"/>
</dbReference>
<dbReference type="Proteomes" id="UP000004218">
    <property type="component" value="Unassembled WGS sequence"/>
</dbReference>
<protein>
    <recommendedName>
        <fullName evidence="6">Lsr2 family protein</fullName>
    </recommendedName>
</protein>
<dbReference type="Gene3D" id="3.30.60.230">
    <property type="entry name" value="Lsr2, dimerization domain"/>
    <property type="match status" value="1"/>
</dbReference>
<dbReference type="Gene3D" id="4.10.320.10">
    <property type="entry name" value="E3-binding domain"/>
    <property type="match status" value="1"/>
</dbReference>
<evidence type="ECO:0000259" key="2">
    <source>
        <dbReference type="Pfam" id="PF11774"/>
    </source>
</evidence>
<dbReference type="EMBL" id="ACSH02000004">
    <property type="protein sequence ID" value="EFM49665.1"/>
    <property type="molecule type" value="Genomic_DNA"/>
</dbReference>
<gene>
    <name evidence="4" type="ORF">HMPREF0299_7220</name>
</gene>
<name>E0DE26_9CORY</name>
<feature type="domain" description="Lsr2 DNA-binding" evidence="3">
    <location>
        <begin position="75"/>
        <end position="109"/>
    </location>
</feature>
<accession>E0DE26</accession>
<dbReference type="InterPro" id="IPR024412">
    <property type="entry name" value="Lsr2_dim_dom"/>
</dbReference>
<dbReference type="InterPro" id="IPR036625">
    <property type="entry name" value="E3-bd_dom_sf"/>
</dbReference>
<evidence type="ECO:0008006" key="6">
    <source>
        <dbReference type="Google" id="ProtNLM"/>
    </source>
</evidence>
<evidence type="ECO:0000313" key="4">
    <source>
        <dbReference type="EMBL" id="EFM49665.1"/>
    </source>
</evidence>
<dbReference type="STRING" id="553207.HMPREF0299_7220"/>
<dbReference type="GO" id="GO:0003677">
    <property type="term" value="F:DNA binding"/>
    <property type="evidence" value="ECO:0007669"/>
    <property type="project" value="UniProtKB-KW"/>
</dbReference>